<keyword evidence="1" id="KW-1133">Transmembrane helix</keyword>
<feature type="transmembrane region" description="Helical" evidence="1">
    <location>
        <begin position="77"/>
        <end position="100"/>
    </location>
</feature>
<comment type="caution">
    <text evidence="3">The sequence shown here is derived from an EMBL/GenBank/DDBJ whole genome shotgun (WGS) entry which is preliminary data.</text>
</comment>
<dbReference type="InterPro" id="IPR012885">
    <property type="entry name" value="F-box_Sdz-33"/>
</dbReference>
<feature type="transmembrane region" description="Helical" evidence="1">
    <location>
        <begin position="12"/>
        <end position="39"/>
    </location>
</feature>
<dbReference type="Pfam" id="PF07735">
    <property type="entry name" value="FBA_2"/>
    <property type="match status" value="1"/>
</dbReference>
<dbReference type="PANTHER" id="PTHR21503">
    <property type="entry name" value="F-BOX-CONTAINING HYPOTHETICAL PROTEIN C.ELEGANS"/>
    <property type="match status" value="1"/>
</dbReference>
<dbReference type="AlphaFoldDB" id="A0A2G5UKR0"/>
<name>A0A2G5UKR0_9PELO</name>
<dbReference type="STRING" id="1611254.A0A2G5UKR0"/>
<dbReference type="Proteomes" id="UP000230233">
    <property type="component" value="Chromosome III"/>
</dbReference>
<dbReference type="PANTHER" id="PTHR21503:SF8">
    <property type="entry name" value="F-BOX ASSOCIATED DOMAIN-CONTAINING PROTEIN-RELATED"/>
    <property type="match status" value="1"/>
</dbReference>
<proteinExistence type="predicted"/>
<dbReference type="EMBL" id="PDUG01000003">
    <property type="protein sequence ID" value="PIC40140.1"/>
    <property type="molecule type" value="Genomic_DNA"/>
</dbReference>
<reference evidence="4" key="1">
    <citation type="submission" date="2017-10" db="EMBL/GenBank/DDBJ databases">
        <title>Rapid genome shrinkage in a self-fertile nematode reveals novel sperm competition proteins.</title>
        <authorList>
            <person name="Yin D."/>
            <person name="Schwarz E.M."/>
            <person name="Thomas C.G."/>
            <person name="Felde R.L."/>
            <person name="Korf I.F."/>
            <person name="Cutter A.D."/>
            <person name="Schartner C.M."/>
            <person name="Ralston E.J."/>
            <person name="Meyer B.J."/>
            <person name="Haag E.S."/>
        </authorList>
    </citation>
    <scope>NUCLEOTIDE SEQUENCE [LARGE SCALE GENOMIC DNA]</scope>
    <source>
        <strain evidence="4">JU1422</strain>
    </source>
</reference>
<keyword evidence="1" id="KW-0812">Transmembrane</keyword>
<evidence type="ECO:0000313" key="4">
    <source>
        <dbReference type="Proteomes" id="UP000230233"/>
    </source>
</evidence>
<dbReference type="OrthoDB" id="5796703at2759"/>
<feature type="domain" description="Sdz-33 F-box" evidence="2">
    <location>
        <begin position="301"/>
        <end position="361"/>
    </location>
</feature>
<evidence type="ECO:0000259" key="2">
    <source>
        <dbReference type="Pfam" id="PF07735"/>
    </source>
</evidence>
<protein>
    <recommendedName>
        <fullName evidence="2">Sdz-33 F-box domain-containing protein</fullName>
    </recommendedName>
</protein>
<sequence>MFIYTLRLYWSFLCWSSNVIVFLIQSALSLILFPLLYYLTMLLVSPNKHRDGVPDAFNELDACINFSTTAIKKQIHAFWIFLSTTVHMIRIISSLIFYIFSKFLSSRKSMDKKTRFPILRLDYVAIREVLKVLDPIDHINFSEASKACRRLSTIKTPYKVELSIMDHPRAMFKNGPITYDLTWSDDKDKDGTRRIEKWANKSHEYLFMYSEHPLNAMKKFYLDARSLMGVEVSSVVFNMDHANSRGIVDWLRLNLSGFEALRVFGKNQRQEDLEYILDNLKCEGSLKINVDTIQRYPLEIPNTLEELDIRYASWITLDYLMSLKMSRLAFNGTHVTNQDINVFYKSWMKMDSHQNLEFFEIDLRIPEEFLAVGLKDIPYRMGPMRPGLDPSYTPMEGSFEVTRKDGLKASICVYHHLLGFTMILYTQLLFLQKN</sequence>
<gene>
    <name evidence="3" type="primary">Cnig_chr_III.g11591</name>
    <name evidence="3" type="ORF">B9Z55_011591</name>
</gene>
<keyword evidence="1" id="KW-0472">Membrane</keyword>
<evidence type="ECO:0000313" key="3">
    <source>
        <dbReference type="EMBL" id="PIC40140.1"/>
    </source>
</evidence>
<keyword evidence="4" id="KW-1185">Reference proteome</keyword>
<organism evidence="3 4">
    <name type="scientific">Caenorhabditis nigoni</name>
    <dbReference type="NCBI Taxonomy" id="1611254"/>
    <lineage>
        <taxon>Eukaryota</taxon>
        <taxon>Metazoa</taxon>
        <taxon>Ecdysozoa</taxon>
        <taxon>Nematoda</taxon>
        <taxon>Chromadorea</taxon>
        <taxon>Rhabditida</taxon>
        <taxon>Rhabditina</taxon>
        <taxon>Rhabditomorpha</taxon>
        <taxon>Rhabditoidea</taxon>
        <taxon>Rhabditidae</taxon>
        <taxon>Peloderinae</taxon>
        <taxon>Caenorhabditis</taxon>
    </lineage>
</organism>
<evidence type="ECO:0000256" key="1">
    <source>
        <dbReference type="SAM" id="Phobius"/>
    </source>
</evidence>
<accession>A0A2G5UKR0</accession>